<sequence length="82" mass="9195">MPLNNPSLYEEPLEQKNLAAHARPELSVLDWLEQSGRLVKRDQAEKDIIIDGGGLDEIGDIDEFAPDDVADFEEEDEADDDL</sequence>
<comment type="caution">
    <text evidence="1">The sequence shown here is derived from an EMBL/GenBank/DDBJ whole genome shotgun (WGS) entry which is preliminary data.</text>
</comment>
<proteinExistence type="predicted"/>
<dbReference type="RefSeq" id="WP_015126004.1">
    <property type="nucleotide sequence ID" value="NZ_JAVMIP010000002.1"/>
</dbReference>
<reference evidence="2" key="1">
    <citation type="submission" date="2023-07" db="EMBL/GenBank/DDBJ databases">
        <authorList>
            <person name="Luz R."/>
            <person name="Cordeiro R."/>
            <person name="Fonseca A."/>
            <person name="Goncalves V."/>
        </authorList>
    </citation>
    <scope>NUCLEOTIDE SEQUENCE [LARGE SCALE GENOMIC DNA]</scope>
    <source>
        <strain evidence="2">BACA0444</strain>
    </source>
</reference>
<dbReference type="AlphaFoldDB" id="A0AAE4FQY1"/>
<gene>
    <name evidence="1" type="ORF">RIF25_03730</name>
</gene>
<evidence type="ECO:0000313" key="1">
    <source>
        <dbReference type="EMBL" id="MDS3859912.1"/>
    </source>
</evidence>
<accession>A0AAE4FQY1</accession>
<dbReference type="EMBL" id="JAVMIP010000002">
    <property type="protein sequence ID" value="MDS3859912.1"/>
    <property type="molecule type" value="Genomic_DNA"/>
</dbReference>
<keyword evidence="2" id="KW-1185">Reference proteome</keyword>
<dbReference type="InterPro" id="IPR021481">
    <property type="entry name" value="DUF3134"/>
</dbReference>
<evidence type="ECO:0000313" key="2">
    <source>
        <dbReference type="Proteomes" id="UP001268256"/>
    </source>
</evidence>
<dbReference type="Pfam" id="PF11332">
    <property type="entry name" value="DUF3134"/>
    <property type="match status" value="1"/>
</dbReference>
<protein>
    <submittedName>
        <fullName evidence="1">DUF3134 family protein</fullName>
    </submittedName>
</protein>
<dbReference type="Proteomes" id="UP001268256">
    <property type="component" value="Unassembled WGS sequence"/>
</dbReference>
<name>A0AAE4FQY1_9CYAN</name>
<organism evidence="1 2">
    <name type="scientific">Pseudocalidococcus azoricus BACA0444</name>
    <dbReference type="NCBI Taxonomy" id="2918990"/>
    <lineage>
        <taxon>Bacteria</taxon>
        <taxon>Bacillati</taxon>
        <taxon>Cyanobacteriota</taxon>
        <taxon>Cyanophyceae</taxon>
        <taxon>Acaryochloridales</taxon>
        <taxon>Thermosynechococcaceae</taxon>
        <taxon>Pseudocalidococcus</taxon>
        <taxon>Pseudocalidococcus azoricus</taxon>
    </lineage>
</organism>